<comment type="caution">
    <text evidence="2">The sequence shown here is derived from an EMBL/GenBank/DDBJ whole genome shotgun (WGS) entry which is preliminary data.</text>
</comment>
<protein>
    <submittedName>
        <fullName evidence="2">Uncharacterized protein</fullName>
    </submittedName>
</protein>
<dbReference type="Proteomes" id="UP000788153">
    <property type="component" value="Unassembled WGS sequence"/>
</dbReference>
<dbReference type="EMBL" id="JAASQP010000001">
    <property type="protein sequence ID" value="NIJ25103.1"/>
    <property type="molecule type" value="Genomic_DNA"/>
</dbReference>
<name>A0ABX0U3G4_9SPHN</name>
<evidence type="ECO:0000313" key="3">
    <source>
        <dbReference type="Proteomes" id="UP000788153"/>
    </source>
</evidence>
<feature type="compositionally biased region" description="Basic and acidic residues" evidence="1">
    <location>
        <begin position="1"/>
        <end position="34"/>
    </location>
</feature>
<feature type="region of interest" description="Disordered" evidence="1">
    <location>
        <begin position="1"/>
        <end position="68"/>
    </location>
</feature>
<dbReference type="RefSeq" id="WP_140047565.1">
    <property type="nucleotide sequence ID" value="NZ_BAAAEV010000001.1"/>
</dbReference>
<proteinExistence type="predicted"/>
<organism evidence="2 3">
    <name type="scientific">Sphingomonas japonica</name>
    <dbReference type="NCBI Taxonomy" id="511662"/>
    <lineage>
        <taxon>Bacteria</taxon>
        <taxon>Pseudomonadati</taxon>
        <taxon>Pseudomonadota</taxon>
        <taxon>Alphaproteobacteria</taxon>
        <taxon>Sphingomonadales</taxon>
        <taxon>Sphingomonadaceae</taxon>
        <taxon>Sphingomonas</taxon>
    </lineage>
</organism>
<evidence type="ECO:0000313" key="2">
    <source>
        <dbReference type="EMBL" id="NIJ25103.1"/>
    </source>
</evidence>
<sequence length="68" mass="7108">MTDPDPHPDSLPAADHDDRSDIERAVEGENRDIENVQGGDTSPLEPSGVPDGVGGTGGVTKNQDRDAQ</sequence>
<gene>
    <name evidence="2" type="ORF">FHT01_002645</name>
</gene>
<reference evidence="2 3" key="1">
    <citation type="submission" date="2020-03" db="EMBL/GenBank/DDBJ databases">
        <title>Genomic Encyclopedia of Type Strains, Phase IV (KMG-IV): sequencing the most valuable type-strain genomes for metagenomic binning, comparative biology and taxonomic classification.</title>
        <authorList>
            <person name="Goeker M."/>
        </authorList>
    </citation>
    <scope>NUCLEOTIDE SEQUENCE [LARGE SCALE GENOMIC DNA]</scope>
    <source>
        <strain evidence="2 3">DSM 22753</strain>
    </source>
</reference>
<evidence type="ECO:0000256" key="1">
    <source>
        <dbReference type="SAM" id="MobiDB-lite"/>
    </source>
</evidence>
<keyword evidence="3" id="KW-1185">Reference proteome</keyword>
<accession>A0ABX0U3G4</accession>